<dbReference type="PANTHER" id="PTHR12338">
    <property type="entry name" value="AUTOTRANSPORTER"/>
    <property type="match status" value="1"/>
</dbReference>
<dbReference type="CDD" id="cd01344">
    <property type="entry name" value="PL2_Passenger_AT"/>
    <property type="match status" value="1"/>
</dbReference>
<dbReference type="InterPro" id="IPR006315">
    <property type="entry name" value="OM_autotransptr_brl_dom"/>
</dbReference>
<dbReference type="Gene3D" id="2.160.20.20">
    <property type="match status" value="1"/>
</dbReference>
<reference evidence="2" key="1">
    <citation type="submission" date="2022-06" db="EMBL/GenBank/DDBJ databases">
        <title>Draft genome sequences of Leminorella grimontii str. JCM5902.</title>
        <authorList>
            <person name="Wakabayashi Y."/>
            <person name="Kojima K."/>
        </authorList>
    </citation>
    <scope>NUCLEOTIDE SEQUENCE</scope>
    <source>
        <strain evidence="2">JCM 5902</strain>
    </source>
</reference>
<dbReference type="InterPro" id="IPR036709">
    <property type="entry name" value="Autotransporte_beta_dom_sf"/>
</dbReference>
<evidence type="ECO:0000313" key="3">
    <source>
        <dbReference type="Proteomes" id="UP001058124"/>
    </source>
</evidence>
<name>A0AAV5N8M6_9GAMM</name>
<dbReference type="InterPro" id="IPR050909">
    <property type="entry name" value="Bact_Autotransporter_VF"/>
</dbReference>
<evidence type="ECO:0000259" key="1">
    <source>
        <dbReference type="PROSITE" id="PS51208"/>
    </source>
</evidence>
<dbReference type="InterPro" id="IPR043990">
    <property type="entry name" value="AC_1"/>
</dbReference>
<dbReference type="AlphaFoldDB" id="A0AAV5N8M6"/>
<dbReference type="SMART" id="SM00869">
    <property type="entry name" value="Autotransporter"/>
    <property type="match status" value="1"/>
</dbReference>
<dbReference type="PROSITE" id="PS51208">
    <property type="entry name" value="AUTOTRANSPORTER"/>
    <property type="match status" value="1"/>
</dbReference>
<sequence length="932" mass="95967">MTDSTLTVAPSVTQKWGIYNHVKDGDALTQIEGSTFNYAYTGTSGGTGGAVTNFLESGSGISSIVSKNNQFNLSLDASAGVVSGLESNTRYATDVIIEDTGSVFSFNAPQGQGRAIFLRPQSGGNGILKLTGTTITGSATDVYGAYVSTTGGNGDASIVANDIDVSLTAAASSTNTRAIGVLASDAGTSYIEINNSALSVNGGKDTRTLQGGVIGRTTDYKPVVEGGNGQAVGNTTMLINNSSIKVQGESGKAIEAITDGQFELAAGSNSAIDASTSVHGSAIFVAGEYISGGLRRLSGDTDIKIGAGVNAIGGWTDDSAPSQINNTATAINLGTAGNSIITNQGTLGAMSDSIVNAQGNRANSTAMASFSLTNAGVMTGSVDIYDTVDGAGIQNAGEWNLRSVTDTTGDGVRDTFGVSVSNMGLSGNGTVTNSGTMTLLGDGGLATTLNNSSEYSTGYAANSMVIGGAAQAQLLGVRTFSNSGAINMGNGAVGDVLVISGGQTPGASGNGVFVANGGQITVDTVLNEGGANSASDMLVVDGTRLGSAATGIKVNNLGGQGLQTVDDGIELVRVLDASQSAADVFKLSNRVVAGAYEYDLYQGGVGENADNGNWYLRSQLAPRAETGSYVANMAAASKMFNLRLEDREGRAENSSMWLRQQGNHTESRDTSGHVKTTTNTYVIQGGGEVASVQFGADDRLGLGLMLGYGQSSSKSVNGHSDYSSKGKVDGYSGGVYATWYQDAKTLDGLYVDSWVQYSLLDASVNGEQLASESYDMKGFSASVEGGYRMPVYQGENSRVYVTPQAQVIWNGVKADDHREANGTKVTSDGDNNVQTRLGVKLSRDGVSDMDKGSDKLFTVYTEANWLHNTERAGATLDGVTTRQAGSTNVGELKLGMEGQLSQHANVWTNVAQQLGDDGYSDTALTVGFKYKF</sequence>
<evidence type="ECO:0000313" key="2">
    <source>
        <dbReference type="EMBL" id="GKX57136.1"/>
    </source>
</evidence>
<accession>A0AAV5N8M6</accession>
<dbReference type="Proteomes" id="UP001058124">
    <property type="component" value="Unassembled WGS sequence"/>
</dbReference>
<dbReference type="Pfam" id="PF03797">
    <property type="entry name" value="Autotransporter"/>
    <property type="match status" value="1"/>
</dbReference>
<dbReference type="PANTHER" id="PTHR12338:SF5">
    <property type="entry name" value="ANTIGEN 43-RELATED"/>
    <property type="match status" value="1"/>
</dbReference>
<keyword evidence="3" id="KW-1185">Reference proteome</keyword>
<comment type="caution">
    <text evidence="2">The sequence shown here is derived from an EMBL/GenBank/DDBJ whole genome shotgun (WGS) entry which is preliminary data.</text>
</comment>
<dbReference type="Gene3D" id="2.40.128.130">
    <property type="entry name" value="Autotransporter beta-domain"/>
    <property type="match status" value="1"/>
</dbReference>
<dbReference type="SUPFAM" id="SSF51126">
    <property type="entry name" value="Pectin lyase-like"/>
    <property type="match status" value="1"/>
</dbReference>
<dbReference type="GO" id="GO:0019867">
    <property type="term" value="C:outer membrane"/>
    <property type="evidence" value="ECO:0007669"/>
    <property type="project" value="InterPro"/>
</dbReference>
<dbReference type="InterPro" id="IPR005546">
    <property type="entry name" value="Autotransporte_beta"/>
</dbReference>
<proteinExistence type="predicted"/>
<organism evidence="2 3">
    <name type="scientific">Leminorella grimontii</name>
    <dbReference type="NCBI Taxonomy" id="82981"/>
    <lineage>
        <taxon>Bacteria</taxon>
        <taxon>Pseudomonadati</taxon>
        <taxon>Pseudomonadota</taxon>
        <taxon>Gammaproteobacteria</taxon>
        <taxon>Enterobacterales</taxon>
        <taxon>Budviciaceae</taxon>
        <taxon>Leminorella</taxon>
    </lineage>
</organism>
<gene>
    <name evidence="2" type="ORF">SOASR030_32480</name>
</gene>
<dbReference type="EMBL" id="BRLH01000011">
    <property type="protein sequence ID" value="GKX57136.1"/>
    <property type="molecule type" value="Genomic_DNA"/>
</dbReference>
<feature type="domain" description="Autotransporter" evidence="1">
    <location>
        <begin position="649"/>
        <end position="932"/>
    </location>
</feature>
<dbReference type="SUPFAM" id="SSF103515">
    <property type="entry name" value="Autotransporter"/>
    <property type="match status" value="1"/>
</dbReference>
<dbReference type="Pfam" id="PF18883">
    <property type="entry name" value="AC_1"/>
    <property type="match status" value="1"/>
</dbReference>
<dbReference type="NCBIfam" id="TIGR01414">
    <property type="entry name" value="autotrans_barl"/>
    <property type="match status" value="1"/>
</dbReference>
<protein>
    <submittedName>
        <fullName evidence="2">Autotransporter</fullName>
    </submittedName>
</protein>
<dbReference type="InterPro" id="IPR011050">
    <property type="entry name" value="Pectin_lyase_fold/virulence"/>
</dbReference>
<dbReference type="InterPro" id="IPR012332">
    <property type="entry name" value="Autotransporter_pectin_lyase_C"/>
</dbReference>